<dbReference type="SUPFAM" id="SSF46626">
    <property type="entry name" value="Cytochrome c"/>
    <property type="match status" value="2"/>
</dbReference>
<feature type="compositionally biased region" description="Low complexity" evidence="7">
    <location>
        <begin position="29"/>
        <end position="43"/>
    </location>
</feature>
<evidence type="ECO:0000256" key="8">
    <source>
        <dbReference type="SAM" id="SignalP"/>
    </source>
</evidence>
<keyword evidence="5 6" id="KW-0408">Iron</keyword>
<dbReference type="EMBL" id="CP050951">
    <property type="protein sequence ID" value="QJQ11554.1"/>
    <property type="molecule type" value="Genomic_DNA"/>
</dbReference>
<dbReference type="GO" id="GO:0020037">
    <property type="term" value="F:heme binding"/>
    <property type="evidence" value="ECO:0007669"/>
    <property type="project" value="InterPro"/>
</dbReference>
<feature type="signal peptide" evidence="8">
    <location>
        <begin position="1"/>
        <end position="21"/>
    </location>
</feature>
<feature type="chain" id="PRO_5042895272" evidence="8">
    <location>
        <begin position="22"/>
        <end position="314"/>
    </location>
</feature>
<evidence type="ECO:0000256" key="3">
    <source>
        <dbReference type="ARBA" id="ARBA00022723"/>
    </source>
</evidence>
<dbReference type="InterPro" id="IPR009056">
    <property type="entry name" value="Cyt_c-like_dom"/>
</dbReference>
<organism evidence="10 11">
    <name type="scientific">Pseudomonas putida</name>
    <name type="common">Arthrobacter siderocapsulatus</name>
    <dbReference type="NCBI Taxonomy" id="303"/>
    <lineage>
        <taxon>Bacteria</taxon>
        <taxon>Pseudomonadati</taxon>
        <taxon>Pseudomonadota</taxon>
        <taxon>Gammaproteobacteria</taxon>
        <taxon>Pseudomonadales</taxon>
        <taxon>Pseudomonadaceae</taxon>
        <taxon>Pseudomonas</taxon>
    </lineage>
</organism>
<evidence type="ECO:0000313" key="10">
    <source>
        <dbReference type="EMBL" id="QJQ11554.1"/>
    </source>
</evidence>
<feature type="domain" description="Cytochrome c" evidence="9">
    <location>
        <begin position="78"/>
        <end position="157"/>
    </location>
</feature>
<dbReference type="GO" id="GO:0009055">
    <property type="term" value="F:electron transfer activity"/>
    <property type="evidence" value="ECO:0007669"/>
    <property type="project" value="InterPro"/>
</dbReference>
<dbReference type="InterPro" id="IPR036909">
    <property type="entry name" value="Cyt_c-like_dom_sf"/>
</dbReference>
<evidence type="ECO:0000256" key="6">
    <source>
        <dbReference type="PROSITE-ProRule" id="PRU00433"/>
    </source>
</evidence>
<dbReference type="AlphaFoldDB" id="A0AAP9SQ92"/>
<dbReference type="RefSeq" id="WP_063422721.1">
    <property type="nucleotide sequence ID" value="NZ_CP050951.1"/>
</dbReference>
<dbReference type="InterPro" id="IPR050597">
    <property type="entry name" value="Cytochrome_c_Oxidase_Subunit"/>
</dbReference>
<evidence type="ECO:0000256" key="7">
    <source>
        <dbReference type="SAM" id="MobiDB-lite"/>
    </source>
</evidence>
<keyword evidence="4" id="KW-0249">Electron transport</keyword>
<keyword evidence="3 6" id="KW-0479">Metal-binding</keyword>
<keyword evidence="8" id="KW-0732">Signal</keyword>
<dbReference type="Gene3D" id="1.10.760.10">
    <property type="entry name" value="Cytochrome c-like domain"/>
    <property type="match status" value="2"/>
</dbReference>
<sequence length="314" mass="33784">MKWQARVAVLVVIVSISAARADTSQTNSDTAKQQQTDAQAGAQLKQVPGSTRQYTQAQIDDYYAAPDWFPDQHPPMPELVARGDGGKVLACASCHLASGLGHPESANLSGLPQAYLERQLAEYKDRSRFEPSPMHVMAAAMSEQDMQEVSAYFAYLPAMASSRVQEANTVPKTVIHPTLRMRQVAQDGGMEPINGRLIEVPESAERVEMRDPNAGFVAYVPHGSIAQGQLLATEGGGRTIPCMACHGVQLKGTSDVPRLAGLSPDYVLRQLQAFKSGDRHGAQALLMKSVVDNLTVADMIAISAYVGTLDPSPK</sequence>
<keyword evidence="1" id="KW-0813">Transport</keyword>
<evidence type="ECO:0000313" key="11">
    <source>
        <dbReference type="Proteomes" id="UP000076857"/>
    </source>
</evidence>
<protein>
    <submittedName>
        <fullName evidence="10">C-type cytochrome</fullName>
    </submittedName>
</protein>
<keyword evidence="2 6" id="KW-0349">Heme</keyword>
<accession>A0AAP9SQ92</accession>
<evidence type="ECO:0000256" key="4">
    <source>
        <dbReference type="ARBA" id="ARBA00022982"/>
    </source>
</evidence>
<dbReference type="Pfam" id="PF00034">
    <property type="entry name" value="Cytochrom_C"/>
    <property type="match status" value="2"/>
</dbReference>
<feature type="domain" description="Cytochrome c" evidence="9">
    <location>
        <begin position="223"/>
        <end position="310"/>
    </location>
</feature>
<dbReference type="GO" id="GO:0046872">
    <property type="term" value="F:metal ion binding"/>
    <property type="evidence" value="ECO:0007669"/>
    <property type="project" value="UniProtKB-KW"/>
</dbReference>
<dbReference type="PANTHER" id="PTHR33751:SF9">
    <property type="entry name" value="CYTOCHROME C4"/>
    <property type="match status" value="1"/>
</dbReference>
<reference evidence="10 11" key="2">
    <citation type="submission" date="2020-04" db="EMBL/GenBank/DDBJ databases">
        <title>Complete genome sequence of Pseudomonas putida strain JQ581.</title>
        <authorList>
            <person name="Mu Y."/>
        </authorList>
    </citation>
    <scope>NUCLEOTIDE SEQUENCE [LARGE SCALE GENOMIC DNA]</scope>
    <source>
        <strain evidence="10 11">JQ581</strain>
    </source>
</reference>
<evidence type="ECO:0000259" key="9">
    <source>
        <dbReference type="PROSITE" id="PS51007"/>
    </source>
</evidence>
<gene>
    <name evidence="10" type="ORF">A3L25_019800</name>
</gene>
<feature type="region of interest" description="Disordered" evidence="7">
    <location>
        <begin position="22"/>
        <end position="51"/>
    </location>
</feature>
<name>A0AAP9SQ92_PSEPU</name>
<evidence type="ECO:0000256" key="1">
    <source>
        <dbReference type="ARBA" id="ARBA00022448"/>
    </source>
</evidence>
<evidence type="ECO:0000256" key="2">
    <source>
        <dbReference type="ARBA" id="ARBA00022617"/>
    </source>
</evidence>
<proteinExistence type="predicted"/>
<reference evidence="10 11" key="1">
    <citation type="submission" date="2016-04" db="EMBL/GenBank/DDBJ databases">
        <authorList>
            <person name="Qiu J."/>
        </authorList>
    </citation>
    <scope>NUCLEOTIDE SEQUENCE [LARGE SCALE GENOMIC DNA]</scope>
    <source>
        <strain evidence="10 11">JQ581</strain>
    </source>
</reference>
<evidence type="ECO:0000256" key="5">
    <source>
        <dbReference type="ARBA" id="ARBA00023004"/>
    </source>
</evidence>
<dbReference type="PROSITE" id="PS51007">
    <property type="entry name" value="CYTC"/>
    <property type="match status" value="2"/>
</dbReference>
<dbReference type="PANTHER" id="PTHR33751">
    <property type="entry name" value="CBB3-TYPE CYTOCHROME C OXIDASE SUBUNIT FIXP"/>
    <property type="match status" value="1"/>
</dbReference>
<dbReference type="Proteomes" id="UP000076857">
    <property type="component" value="Chromosome"/>
</dbReference>